<keyword evidence="6" id="KW-1185">Reference proteome</keyword>
<proteinExistence type="inferred from homology"/>
<name>A0A5C5VFJ2_9BACT</name>
<dbReference type="AlphaFoldDB" id="A0A5C5VFJ2"/>
<dbReference type="InterPro" id="IPR011050">
    <property type="entry name" value="Pectin_lyase_fold/virulence"/>
</dbReference>
<evidence type="ECO:0000256" key="2">
    <source>
        <dbReference type="ARBA" id="ARBA00022801"/>
    </source>
</evidence>
<dbReference type="GO" id="GO:0042545">
    <property type="term" value="P:cell wall modification"/>
    <property type="evidence" value="ECO:0007669"/>
    <property type="project" value="InterPro"/>
</dbReference>
<gene>
    <name evidence="5" type="ORF">KOR34_13270</name>
</gene>
<reference evidence="5 6" key="1">
    <citation type="submission" date="2019-02" db="EMBL/GenBank/DDBJ databases">
        <title>Deep-cultivation of Planctomycetes and their phenomic and genomic characterization uncovers novel biology.</title>
        <authorList>
            <person name="Wiegand S."/>
            <person name="Jogler M."/>
            <person name="Boedeker C."/>
            <person name="Pinto D."/>
            <person name="Vollmers J."/>
            <person name="Rivas-Marin E."/>
            <person name="Kohn T."/>
            <person name="Peeters S.H."/>
            <person name="Heuer A."/>
            <person name="Rast P."/>
            <person name="Oberbeckmann S."/>
            <person name="Bunk B."/>
            <person name="Jeske O."/>
            <person name="Meyerdierks A."/>
            <person name="Storesund J.E."/>
            <person name="Kallscheuer N."/>
            <person name="Luecker S."/>
            <person name="Lage O.M."/>
            <person name="Pohl T."/>
            <person name="Merkel B.J."/>
            <person name="Hornburger P."/>
            <person name="Mueller R.-W."/>
            <person name="Bruemmer F."/>
            <person name="Labrenz M."/>
            <person name="Spormann A.M."/>
            <person name="Op Den Camp H."/>
            <person name="Overmann J."/>
            <person name="Amann R."/>
            <person name="Jetten M.S.M."/>
            <person name="Mascher T."/>
            <person name="Medema M.H."/>
            <person name="Devos D.P."/>
            <person name="Kaster A.-K."/>
            <person name="Ovreas L."/>
            <person name="Rohde M."/>
            <person name="Galperin M.Y."/>
            <person name="Jogler C."/>
        </authorList>
    </citation>
    <scope>NUCLEOTIDE SEQUENCE [LARGE SCALE GENOMIC DNA]</scope>
    <source>
        <strain evidence="5 6">KOR34</strain>
    </source>
</reference>
<feature type="domain" description="Pectinesterase catalytic" evidence="4">
    <location>
        <begin position="222"/>
        <end position="396"/>
    </location>
</feature>
<dbReference type="Proteomes" id="UP000316714">
    <property type="component" value="Unassembled WGS sequence"/>
</dbReference>
<organism evidence="5 6">
    <name type="scientific">Posidoniimonas corsicana</name>
    <dbReference type="NCBI Taxonomy" id="1938618"/>
    <lineage>
        <taxon>Bacteria</taxon>
        <taxon>Pseudomonadati</taxon>
        <taxon>Planctomycetota</taxon>
        <taxon>Planctomycetia</taxon>
        <taxon>Pirellulales</taxon>
        <taxon>Lacipirellulaceae</taxon>
        <taxon>Posidoniimonas</taxon>
    </lineage>
</organism>
<dbReference type="PANTHER" id="PTHR31321">
    <property type="entry name" value="ACYL-COA THIOESTER HYDROLASE YBHC-RELATED"/>
    <property type="match status" value="1"/>
</dbReference>
<keyword evidence="2" id="KW-0378">Hydrolase</keyword>
<dbReference type="Pfam" id="PF01095">
    <property type="entry name" value="Pectinesterase"/>
    <property type="match status" value="1"/>
</dbReference>
<dbReference type="GO" id="GO:0009279">
    <property type="term" value="C:cell outer membrane"/>
    <property type="evidence" value="ECO:0007669"/>
    <property type="project" value="TreeGrafter"/>
</dbReference>
<evidence type="ECO:0000259" key="4">
    <source>
        <dbReference type="Pfam" id="PF01095"/>
    </source>
</evidence>
<evidence type="ECO:0000313" key="5">
    <source>
        <dbReference type="EMBL" id="TWT36422.1"/>
    </source>
</evidence>
<keyword evidence="3" id="KW-0063">Aspartyl esterase</keyword>
<evidence type="ECO:0000313" key="6">
    <source>
        <dbReference type="Proteomes" id="UP000316714"/>
    </source>
</evidence>
<sequence>MPQTLTVLVSLSRLMRQPVGSLPDGGPAAPGGAGRCICCLALAVLAVAACSHTQAADEAGGYAVYPSRGATNVNPDTHLRIKFGSPPAAGTSGMIRVYDAQTNELVDSLDMSISAGPNPSLTIAKKERAERAAAGLPEPPYQEMVIGGFEGFHFYPVIVRGKVATIDLHSHVLDYGRRYRVEIDPGVIEHDGFTGIGSGAGWSFSTKADAPSPDATRLTVDAGGGDFSTLQGAIEFVPDNPAEPVTIDVKRGVYEEIVFFRNKSKLTIRGEDRDATVVGYGNNSAFNPGRNGLSYRPAFSALDSSEIRLANFTINNYSLGQAEALKVTGDRNSVERMTLNGSGDALTLRGTIYLVDSKLTGHGDSILSYGSAFFERCELRSIGPLQWIRNPEGAHGHVFKDCVIVGSDEPLPWSVTDANPAGYKTPAVLARLPNNHGQNYPFAEFVLIDCRMSGIVPEGVVSVEPEETFSWENVRFWEHNTMDLNGDPLDLSKRHPIMRELKTPEDVALIDRYSDPAQVLNGWTPEPRSIDLEPR</sequence>
<dbReference type="SUPFAM" id="SSF51126">
    <property type="entry name" value="Pectin lyase-like"/>
    <property type="match status" value="1"/>
</dbReference>
<protein>
    <submittedName>
        <fullName evidence="5">Pectinesterase</fullName>
    </submittedName>
</protein>
<comment type="caution">
    <text evidence="5">The sequence shown here is derived from an EMBL/GenBank/DDBJ whole genome shotgun (WGS) entry which is preliminary data.</text>
</comment>
<comment type="similarity">
    <text evidence="1">Belongs to the pectinesterase family.</text>
</comment>
<dbReference type="GO" id="GO:0030599">
    <property type="term" value="F:pectinesterase activity"/>
    <property type="evidence" value="ECO:0007669"/>
    <property type="project" value="InterPro"/>
</dbReference>
<dbReference type="PANTHER" id="PTHR31321:SF57">
    <property type="entry name" value="PECTINESTERASE 53-RELATED"/>
    <property type="match status" value="1"/>
</dbReference>
<evidence type="ECO:0000256" key="1">
    <source>
        <dbReference type="ARBA" id="ARBA00008891"/>
    </source>
</evidence>
<dbReference type="Gene3D" id="2.160.20.10">
    <property type="entry name" value="Single-stranded right-handed beta-helix, Pectin lyase-like"/>
    <property type="match status" value="1"/>
</dbReference>
<dbReference type="EMBL" id="SIHJ01000001">
    <property type="protein sequence ID" value="TWT36422.1"/>
    <property type="molecule type" value="Genomic_DNA"/>
</dbReference>
<dbReference type="OrthoDB" id="9804686at2"/>
<evidence type="ECO:0000256" key="3">
    <source>
        <dbReference type="ARBA" id="ARBA00023085"/>
    </source>
</evidence>
<dbReference type="InterPro" id="IPR000070">
    <property type="entry name" value="Pectinesterase_cat"/>
</dbReference>
<accession>A0A5C5VFJ2</accession>
<dbReference type="InterPro" id="IPR012334">
    <property type="entry name" value="Pectin_lyas_fold"/>
</dbReference>